<protein>
    <submittedName>
        <fullName evidence="2">Uncharacterized protein</fullName>
    </submittedName>
</protein>
<reference evidence="3" key="1">
    <citation type="submission" date="2016-10" db="EMBL/GenBank/DDBJ databases">
        <authorList>
            <person name="Varghese N."/>
            <person name="Submissions S."/>
        </authorList>
    </citation>
    <scope>NUCLEOTIDE SEQUENCE [LARGE SCALE GENOMIC DNA]</scope>
    <source>
        <strain evidence="3">DSM 24767</strain>
    </source>
</reference>
<dbReference type="STRING" id="1095778.SAMN04489842_3079"/>
<accession>A0A1H1HV95</accession>
<dbReference type="EMBL" id="FNLC01000003">
    <property type="protein sequence ID" value="SDR29377.1"/>
    <property type="molecule type" value="Genomic_DNA"/>
</dbReference>
<keyword evidence="3" id="KW-1185">Reference proteome</keyword>
<evidence type="ECO:0000256" key="1">
    <source>
        <dbReference type="SAM" id="MobiDB-lite"/>
    </source>
</evidence>
<proteinExistence type="predicted"/>
<organism evidence="2 3">
    <name type="scientific">Natronobacterium texcoconense</name>
    <dbReference type="NCBI Taxonomy" id="1095778"/>
    <lineage>
        <taxon>Archaea</taxon>
        <taxon>Methanobacteriati</taxon>
        <taxon>Methanobacteriota</taxon>
        <taxon>Stenosarchaea group</taxon>
        <taxon>Halobacteria</taxon>
        <taxon>Halobacteriales</taxon>
        <taxon>Natrialbaceae</taxon>
        <taxon>Natronobacterium</taxon>
    </lineage>
</organism>
<sequence>MVSKNSSTDGDHTRRKVLQTIGIAGVAGATLGSGIVSAEELEIEKTGTAYFAEMGLRYDGDVYPDTVICNPSMGYGVTDDNEVVVPITSDEITEKIESSNNLLAYNGLKELPTEIVRKEMSGVSIELDERKNAKSGSSVAEVIQTPAIRVNKEENGRITVGVGGNKIEVPTGENETMSLDPQPVSVPSKGKEKETIEKELTPTIEIENFGEVTFQTISNVGDFE</sequence>
<feature type="region of interest" description="Disordered" evidence="1">
    <location>
        <begin position="162"/>
        <end position="197"/>
    </location>
</feature>
<evidence type="ECO:0000313" key="2">
    <source>
        <dbReference type="EMBL" id="SDR29377.1"/>
    </source>
</evidence>
<gene>
    <name evidence="2" type="ORF">SAMN04489842_3079</name>
</gene>
<dbReference type="PROSITE" id="PS51318">
    <property type="entry name" value="TAT"/>
    <property type="match status" value="1"/>
</dbReference>
<evidence type="ECO:0000313" key="3">
    <source>
        <dbReference type="Proteomes" id="UP000198848"/>
    </source>
</evidence>
<dbReference type="InterPro" id="IPR006311">
    <property type="entry name" value="TAT_signal"/>
</dbReference>
<dbReference type="RefSeq" id="WP_139169306.1">
    <property type="nucleotide sequence ID" value="NZ_FNLC01000003.1"/>
</dbReference>
<dbReference type="Proteomes" id="UP000198848">
    <property type="component" value="Unassembled WGS sequence"/>
</dbReference>
<name>A0A1H1HV95_NATTX</name>
<dbReference type="AlphaFoldDB" id="A0A1H1HV95"/>